<dbReference type="InterPro" id="IPR019734">
    <property type="entry name" value="TPR_rpt"/>
</dbReference>
<dbReference type="CDD" id="cd01100">
    <property type="entry name" value="APPLE_Factor_XI_like"/>
    <property type="match status" value="1"/>
</dbReference>
<dbReference type="InterPro" id="IPR001599">
    <property type="entry name" value="Macroglobln_a2"/>
</dbReference>
<dbReference type="SMART" id="SM01360">
    <property type="entry name" value="A2M"/>
    <property type="match status" value="1"/>
</dbReference>
<dbReference type="PIRSF" id="PIRSF038980">
    <property type="entry name" value="A2M_bac"/>
    <property type="match status" value="1"/>
</dbReference>
<dbReference type="InterPro" id="IPR011990">
    <property type="entry name" value="TPR-like_helical_dom_sf"/>
</dbReference>
<dbReference type="SUPFAM" id="SSF48239">
    <property type="entry name" value="Terpenoid cyclases/Protein prenyltransferases"/>
    <property type="match status" value="1"/>
</dbReference>
<dbReference type="SUPFAM" id="SSF57414">
    <property type="entry name" value="Hairpin loop containing domain-like"/>
    <property type="match status" value="1"/>
</dbReference>
<dbReference type="Proteomes" id="UP001148313">
    <property type="component" value="Unassembled WGS sequence"/>
</dbReference>
<feature type="chain" id="PRO_5046038518" evidence="6">
    <location>
        <begin position="25"/>
        <end position="1820"/>
    </location>
</feature>
<dbReference type="PANTHER" id="PTHR40094:SF1">
    <property type="entry name" value="UBIQUITIN DOMAIN-CONTAINING PROTEIN"/>
    <property type="match status" value="1"/>
</dbReference>
<dbReference type="SMART" id="SM01419">
    <property type="entry name" value="Thiol-ester_cl"/>
    <property type="match status" value="1"/>
</dbReference>
<dbReference type="Gene3D" id="2.60.40.1930">
    <property type="match status" value="1"/>
</dbReference>
<dbReference type="Pfam" id="PF11974">
    <property type="entry name" value="bMG3"/>
    <property type="match status" value="1"/>
</dbReference>
<dbReference type="Pfam" id="PF01835">
    <property type="entry name" value="MG2"/>
    <property type="match status" value="1"/>
</dbReference>
<dbReference type="InterPro" id="IPR026284">
    <property type="entry name" value="A2MG_proteobact"/>
</dbReference>
<dbReference type="Pfam" id="PF07703">
    <property type="entry name" value="A2M_BRD"/>
    <property type="match status" value="1"/>
</dbReference>
<dbReference type="InterPro" id="IPR051802">
    <property type="entry name" value="YfhM-like"/>
</dbReference>
<dbReference type="InterPro" id="IPR041246">
    <property type="entry name" value="Bact_MG10"/>
</dbReference>
<gene>
    <name evidence="8" type="ORF">OOZ53_09810</name>
</gene>
<dbReference type="RefSeq" id="WP_271089306.1">
    <property type="nucleotide sequence ID" value="NZ_JAPJZH010000005.1"/>
</dbReference>
<organism evidence="8 9">
    <name type="scientific">Hoeflea poritis</name>
    <dbReference type="NCBI Taxonomy" id="2993659"/>
    <lineage>
        <taxon>Bacteria</taxon>
        <taxon>Pseudomonadati</taxon>
        <taxon>Pseudomonadota</taxon>
        <taxon>Alphaproteobacteria</taxon>
        <taxon>Hyphomicrobiales</taxon>
        <taxon>Rhizobiaceae</taxon>
        <taxon>Hoeflea</taxon>
    </lineage>
</organism>
<keyword evidence="4" id="KW-1015">Disulfide bond</keyword>
<accession>A0ABT4VLQ1</accession>
<dbReference type="InterPro" id="IPR047565">
    <property type="entry name" value="Alpha-macroglob_thiol-ester_cl"/>
</dbReference>
<dbReference type="Pfam" id="PF00024">
    <property type="entry name" value="PAN_1"/>
    <property type="match status" value="1"/>
</dbReference>
<evidence type="ECO:0000256" key="2">
    <source>
        <dbReference type="ARBA" id="ARBA00022729"/>
    </source>
</evidence>
<dbReference type="Pfam" id="PF07678">
    <property type="entry name" value="TED_complement"/>
    <property type="match status" value="1"/>
</dbReference>
<proteinExistence type="inferred from homology"/>
<reference evidence="8" key="1">
    <citation type="submission" date="2022-11" db="EMBL/GenBank/DDBJ databases">
        <title>Hoeflea poritis sp. nov., isolated from scleractinian coral Porites lutea.</title>
        <authorList>
            <person name="Zhang G."/>
            <person name="Wei Q."/>
            <person name="Cai L."/>
        </authorList>
    </citation>
    <scope>NUCLEOTIDE SEQUENCE</scope>
    <source>
        <strain evidence="8">E7-10</strain>
    </source>
</reference>
<feature type="signal peptide" evidence="6">
    <location>
        <begin position="1"/>
        <end position="24"/>
    </location>
</feature>
<dbReference type="Pfam" id="PF17962">
    <property type="entry name" value="bMG6"/>
    <property type="match status" value="1"/>
</dbReference>
<dbReference type="InterPro" id="IPR011625">
    <property type="entry name" value="A2M_N_BRD"/>
</dbReference>
<feature type="repeat" description="TPR" evidence="5">
    <location>
        <begin position="138"/>
        <end position="171"/>
    </location>
</feature>
<sequence>MFRHLRHAAALVAIAAISVSTAFAQTKRLEIFDNADFYGFDLRAEKDVTLEQCKSYCLADNACRAFTYNTGAARCFLKSDFNRMDRFDGAVSGKVVSDTNAPDIGAAPELAFLSRGLSSEASALKAEAPGWHDAGLGLAATTAAARNALAVGEAPAAIDYFGKALAIDPDDPGLWLSLSQAALNALYTGSRNDYRTQRAATAAALNAYELSRDAPVRAQALDLLAKGLELRQQYRPALEAYKASLSLIDSPRVRADFQDLRARKGFRVVEHTVDADSATARLCVRFSDPLVPTGTDYASYVRIDGQPAQSISAKGQEICADGLDHGKSYRLTLRAGLPAEVGETLEAPVTINVYVRDRAPSVRFDGDRFVLPGAGRHGIPVVSVNADAVDVELYRIGDRSLAPVLSRSQFLKQLDAYDANNIRDALGERVWQGSLQTAGELNRETVTSFPVDEALPERKPGVYVMMASVADARLDNWESRATQWLVISHIGLSSFSGSDGLHVFARSLDTAKPVEGVKLTLLARNNEVLGEARSDAEGRAHFAAGLTRGKDGRAPAVVTADGGNGDFVFLDLSRAGFDLSDRGVTGRAAPGPLDMFAWLDRGIYRAGETVHLAALLRDDAAFAVADLPLTFAVIRPDGKEERRVVRNGGPAGGYGLDLDLPANAMHGVWTVRAFADAKGPPLSEKRFLVEDFRPDRIAFDLEIPKAPLVAGRPETVGIDGRFLYGAPAAGLAVEADLKLKSVRERSDAPGYVFGLADETAIDTHYDVGTASNLDARGHGSVDIDLPSLPATTHPLVADLTVRVREGGGRAVEKTGTITVRPQGSMIGIKPEFSGDQVGENSTARFQVIAVGPDGDRLSESGLRWSLLRIERDYQWYREGNRWRYEPVEYTSQVDDGTIDASEGTAAQIAVAVDWGRYRLTVESGDPGGAATSVEFDAGWYVSAASTETPDGLEIALDRDRYSAGDMAKLLISPRFSGDALITVSNDRLHDVFTATVPAGGTEIDILVDAAWGAGAYVTATLIRPGSAAENRMPSRAVGIKWLPIDPGERALDVALEVPEKIKPNTTLDIPVTVSGAGAGEEAYVTVAAVDVGILNLTAFAAPDPQNWYFGQRRMGVEIRDLYSRLIDGAQGATGRIRSGGDGPGMAVKGSPPRERLVALYSGIVRLDADGKTVISFDVPQFNGTLRLMAVAWTPQGVGQADKDVIVRDPVVITASLPKFLAPEDYSQIRYDIANTDGPAGTYRVSLDTGDALRAEISGLPGTIRLDQGGNAAFVVGVTAGRPDLAQVTLRLDGPADFSVENTQLLNVRPATLPVTTRLELPLAANGGSAVIDQELLAAYYLDGASVSIDVSRSDFDVPGLLLALDRYPYGCAEQTTSRALPLLYLSELDAPAALLDDPDLRERVQKAIARVLSYQSAGGSFGLWGPGGGDLWLDAYVTDFLTRAREKDYAVPAQSMRLALDNLQSVLSYTNNVADNGDGIAYALYVLARNKRASAGDLRYYADAQLDAFATPLARAQIAASLALYGDSERAQRAFGSAYRLANAAGAANLRRTDYGSALRDDAAMLALAGESRPVTPLLGDMVQLVSARQSQRPARTTQEQAWMLLAARSVQETQETARLSVDGQPVSGRFGRTVSGDAIVDQPIRLRNDGSEPVRAVVTTVAAPLQAPPAGGNGFTISRSHHDLDGREVSIDSVAQNQRFVVVLTVQQTNRLPARIVLTDLLPAGLEIDNPRIVESAALSGFSWLGETAPAHTEFRDDRFVAAFDANGGADGPIRVAYVVRAVVPGSYALPAAQVEDMYRPEFSARTAARWMTVRDADQ</sequence>
<comment type="caution">
    <text evidence="8">The sequence shown here is derived from an EMBL/GenBank/DDBJ whole genome shotgun (WGS) entry which is preliminary data.</text>
</comment>
<dbReference type="InterPro" id="IPR008930">
    <property type="entry name" value="Terpenoid_cyclase/PrenylTrfase"/>
</dbReference>
<comment type="similarity">
    <text evidence="1">Belongs to the protease inhibitor I39 (alpha-2-macroglobulin) family. Bacterial alpha-2-macroglobulin subfamily.</text>
</comment>
<dbReference type="PROSITE" id="PS50948">
    <property type="entry name" value="PAN"/>
    <property type="match status" value="1"/>
</dbReference>
<name>A0ABT4VLQ1_9HYPH</name>
<dbReference type="SUPFAM" id="SSF48452">
    <property type="entry name" value="TPR-like"/>
    <property type="match status" value="1"/>
</dbReference>
<evidence type="ECO:0000256" key="4">
    <source>
        <dbReference type="ARBA" id="ARBA00023157"/>
    </source>
</evidence>
<dbReference type="InterPro" id="IPR002890">
    <property type="entry name" value="MG2"/>
</dbReference>
<dbReference type="CDD" id="cd02891">
    <property type="entry name" value="A2M_like"/>
    <property type="match status" value="1"/>
</dbReference>
<keyword evidence="3" id="KW-0677">Repeat</keyword>
<dbReference type="EMBL" id="JAPJZH010000005">
    <property type="protein sequence ID" value="MDA4845643.1"/>
    <property type="molecule type" value="Genomic_DNA"/>
</dbReference>
<dbReference type="InterPro" id="IPR041203">
    <property type="entry name" value="Bact_A2M_MG5"/>
</dbReference>
<dbReference type="Gene3D" id="3.50.4.10">
    <property type="entry name" value="Hepatocyte Growth Factor"/>
    <property type="match status" value="1"/>
</dbReference>
<dbReference type="InterPro" id="IPR003609">
    <property type="entry name" value="Pan_app"/>
</dbReference>
<dbReference type="InterPro" id="IPR049120">
    <property type="entry name" value="A2M_bMG2"/>
</dbReference>
<keyword evidence="5" id="KW-0802">TPR repeat</keyword>
<evidence type="ECO:0000313" key="9">
    <source>
        <dbReference type="Proteomes" id="UP001148313"/>
    </source>
</evidence>
<evidence type="ECO:0000256" key="5">
    <source>
        <dbReference type="PROSITE-ProRule" id="PRU00339"/>
    </source>
</evidence>
<evidence type="ECO:0000313" key="8">
    <source>
        <dbReference type="EMBL" id="MDA4845643.1"/>
    </source>
</evidence>
<dbReference type="PROSITE" id="PS50005">
    <property type="entry name" value="TPR"/>
    <property type="match status" value="1"/>
</dbReference>
<protein>
    <submittedName>
        <fullName evidence="8">Alpha-2-macroglobulin family protein</fullName>
    </submittedName>
</protein>
<dbReference type="Gene3D" id="1.25.40.10">
    <property type="entry name" value="Tetratricopeptide repeat domain"/>
    <property type="match status" value="1"/>
</dbReference>
<dbReference type="Pfam" id="PF17973">
    <property type="entry name" value="bMG10"/>
    <property type="match status" value="1"/>
</dbReference>
<dbReference type="SMART" id="SM01359">
    <property type="entry name" value="A2M_N_2"/>
    <property type="match status" value="1"/>
</dbReference>
<dbReference type="InterPro" id="IPR041462">
    <property type="entry name" value="Bact_A2M_MG6"/>
</dbReference>
<dbReference type="InterPro" id="IPR011626">
    <property type="entry name" value="Alpha-macroglobulin_TED"/>
</dbReference>
<keyword evidence="9" id="KW-1185">Reference proteome</keyword>
<dbReference type="Pfam" id="PF17972">
    <property type="entry name" value="bMG5"/>
    <property type="match status" value="1"/>
</dbReference>
<evidence type="ECO:0000256" key="6">
    <source>
        <dbReference type="SAM" id="SignalP"/>
    </source>
</evidence>
<evidence type="ECO:0000256" key="3">
    <source>
        <dbReference type="ARBA" id="ARBA00022737"/>
    </source>
</evidence>
<feature type="domain" description="Apple" evidence="7">
    <location>
        <begin position="24"/>
        <end position="91"/>
    </location>
</feature>
<dbReference type="Gene3D" id="1.50.10.20">
    <property type="match status" value="1"/>
</dbReference>
<dbReference type="Pfam" id="PF00207">
    <property type="entry name" value="A2M"/>
    <property type="match status" value="1"/>
</dbReference>
<dbReference type="InterPro" id="IPR021868">
    <property type="entry name" value="Alpha_2_Macroglob_MG3"/>
</dbReference>
<dbReference type="PANTHER" id="PTHR40094">
    <property type="entry name" value="ALPHA-2-MACROGLOBULIN HOMOLOG"/>
    <property type="match status" value="1"/>
</dbReference>
<dbReference type="SMART" id="SM00223">
    <property type="entry name" value="APPLE"/>
    <property type="match status" value="1"/>
</dbReference>
<dbReference type="Pfam" id="PF21142">
    <property type="entry name" value="A2M_bMG2"/>
    <property type="match status" value="1"/>
</dbReference>
<evidence type="ECO:0000256" key="1">
    <source>
        <dbReference type="ARBA" id="ARBA00010556"/>
    </source>
</evidence>
<evidence type="ECO:0000259" key="7">
    <source>
        <dbReference type="PROSITE" id="PS50948"/>
    </source>
</evidence>
<keyword evidence="2 6" id="KW-0732">Signal</keyword>
<dbReference type="InterPro" id="IPR000177">
    <property type="entry name" value="Apple"/>
</dbReference>